<evidence type="ECO:0000313" key="1">
    <source>
        <dbReference type="EMBL" id="GFQ64498.1"/>
    </source>
</evidence>
<dbReference type="EMBL" id="BMAO01010056">
    <property type="protein sequence ID" value="GFQ64498.1"/>
    <property type="molecule type" value="Genomic_DNA"/>
</dbReference>
<name>A0A8X6FPY8_TRICU</name>
<reference evidence="1" key="1">
    <citation type="submission" date="2020-07" db="EMBL/GenBank/DDBJ databases">
        <title>Multicomponent nature underlies the extraordinary mechanical properties of spider dragline silk.</title>
        <authorList>
            <person name="Kono N."/>
            <person name="Nakamura H."/>
            <person name="Mori M."/>
            <person name="Yoshida Y."/>
            <person name="Ohtoshi R."/>
            <person name="Malay A.D."/>
            <person name="Moran D.A.P."/>
            <person name="Tomita M."/>
            <person name="Numata K."/>
            <person name="Arakawa K."/>
        </authorList>
    </citation>
    <scope>NUCLEOTIDE SEQUENCE</scope>
</reference>
<dbReference type="AlphaFoldDB" id="A0A8X6FPY8"/>
<protein>
    <submittedName>
        <fullName evidence="1">Uncharacterized protein</fullName>
    </submittedName>
</protein>
<organism evidence="1 2">
    <name type="scientific">Trichonephila clavata</name>
    <name type="common">Joro spider</name>
    <name type="synonym">Nephila clavata</name>
    <dbReference type="NCBI Taxonomy" id="2740835"/>
    <lineage>
        <taxon>Eukaryota</taxon>
        <taxon>Metazoa</taxon>
        <taxon>Ecdysozoa</taxon>
        <taxon>Arthropoda</taxon>
        <taxon>Chelicerata</taxon>
        <taxon>Arachnida</taxon>
        <taxon>Araneae</taxon>
        <taxon>Araneomorphae</taxon>
        <taxon>Entelegynae</taxon>
        <taxon>Araneoidea</taxon>
        <taxon>Nephilidae</taxon>
        <taxon>Trichonephila</taxon>
    </lineage>
</organism>
<comment type="caution">
    <text evidence="1">The sequence shown here is derived from an EMBL/GenBank/DDBJ whole genome shotgun (WGS) entry which is preliminary data.</text>
</comment>
<keyword evidence="2" id="KW-1185">Reference proteome</keyword>
<evidence type="ECO:0000313" key="2">
    <source>
        <dbReference type="Proteomes" id="UP000887116"/>
    </source>
</evidence>
<proteinExistence type="predicted"/>
<gene>
    <name evidence="1" type="ORF">TNCT_140741</name>
</gene>
<accession>A0A8X6FPY8</accession>
<sequence length="74" mass="8526">MDSQQRFCLEKKVQKAALYLPVGKVIQSRGQELGYPHRTEGTFSTSSTFKCNTQGSFYHNQEKELSHILHSHKQ</sequence>
<dbReference type="Proteomes" id="UP000887116">
    <property type="component" value="Unassembled WGS sequence"/>
</dbReference>